<evidence type="ECO:0000313" key="1">
    <source>
        <dbReference type="EMBL" id="KAI3720633.1"/>
    </source>
</evidence>
<organism evidence="1 2">
    <name type="scientific">Cichorium intybus</name>
    <name type="common">Chicory</name>
    <dbReference type="NCBI Taxonomy" id="13427"/>
    <lineage>
        <taxon>Eukaryota</taxon>
        <taxon>Viridiplantae</taxon>
        <taxon>Streptophyta</taxon>
        <taxon>Embryophyta</taxon>
        <taxon>Tracheophyta</taxon>
        <taxon>Spermatophyta</taxon>
        <taxon>Magnoliopsida</taxon>
        <taxon>eudicotyledons</taxon>
        <taxon>Gunneridae</taxon>
        <taxon>Pentapetalae</taxon>
        <taxon>asterids</taxon>
        <taxon>campanulids</taxon>
        <taxon>Asterales</taxon>
        <taxon>Asteraceae</taxon>
        <taxon>Cichorioideae</taxon>
        <taxon>Cichorieae</taxon>
        <taxon>Cichoriinae</taxon>
        <taxon>Cichorium</taxon>
    </lineage>
</organism>
<reference evidence="1 2" key="2">
    <citation type="journal article" date="2022" name="Mol. Ecol. Resour.">
        <title>The genomes of chicory, endive, great burdock and yacon provide insights into Asteraceae paleo-polyploidization history and plant inulin production.</title>
        <authorList>
            <person name="Fan W."/>
            <person name="Wang S."/>
            <person name="Wang H."/>
            <person name="Wang A."/>
            <person name="Jiang F."/>
            <person name="Liu H."/>
            <person name="Zhao H."/>
            <person name="Xu D."/>
            <person name="Zhang Y."/>
        </authorList>
    </citation>
    <scope>NUCLEOTIDE SEQUENCE [LARGE SCALE GENOMIC DNA]</scope>
    <source>
        <strain evidence="2">cv. Punajuju</strain>
        <tissue evidence="1">Leaves</tissue>
    </source>
</reference>
<dbReference type="EMBL" id="CM042014">
    <property type="protein sequence ID" value="KAI3720633.1"/>
    <property type="molecule type" value="Genomic_DNA"/>
</dbReference>
<protein>
    <submittedName>
        <fullName evidence="1">Uncharacterized protein</fullName>
    </submittedName>
</protein>
<sequence length="313" mass="34542">MISISLLLFGLNCSIHDVGPKEKLGITRLRPESSLQALLDETLYSFGPDRSIHGYWRVVNSNAVPLPVSNRSIVFSPRTLVSRSSIPFVEFLHTMDYDFRNRLNPPYNSQSSMYNRPTPSSSASPMQPSTHPMYGPSSLYPKIGQSGGHSVVHPPARNNATASSSGMGIRVTLKPEFRITPPPQMSPHIGEIPRSTFQFDFDLERKILAEAEKENPNWSKLGLENLPHKTAKPISRANSSVDPVVGKYIATGLNREAVPIAVAKYGDNPTKVREFVNGYSVLREMGFEANSVAEALFTHDNDKEAAVNYLSSS</sequence>
<accession>A0ACB9BGF3</accession>
<comment type="caution">
    <text evidence="1">The sequence shown here is derived from an EMBL/GenBank/DDBJ whole genome shotgun (WGS) entry which is preliminary data.</text>
</comment>
<proteinExistence type="predicted"/>
<keyword evidence="2" id="KW-1185">Reference proteome</keyword>
<dbReference type="Proteomes" id="UP001055811">
    <property type="component" value="Linkage Group LG06"/>
</dbReference>
<gene>
    <name evidence="1" type="ORF">L2E82_31624</name>
</gene>
<reference evidence="2" key="1">
    <citation type="journal article" date="2022" name="Mol. Ecol. Resour.">
        <title>The genomes of chicory, endive, great burdock and yacon provide insights into Asteraceae palaeo-polyploidization history and plant inulin production.</title>
        <authorList>
            <person name="Fan W."/>
            <person name="Wang S."/>
            <person name="Wang H."/>
            <person name="Wang A."/>
            <person name="Jiang F."/>
            <person name="Liu H."/>
            <person name="Zhao H."/>
            <person name="Xu D."/>
            <person name="Zhang Y."/>
        </authorList>
    </citation>
    <scope>NUCLEOTIDE SEQUENCE [LARGE SCALE GENOMIC DNA]</scope>
    <source>
        <strain evidence="2">cv. Punajuju</strain>
    </source>
</reference>
<name>A0ACB9BGF3_CICIN</name>
<evidence type="ECO:0000313" key="2">
    <source>
        <dbReference type="Proteomes" id="UP001055811"/>
    </source>
</evidence>